<dbReference type="GO" id="GO:0006633">
    <property type="term" value="P:fatty acid biosynthetic process"/>
    <property type="evidence" value="ECO:0007669"/>
    <property type="project" value="TreeGrafter"/>
</dbReference>
<dbReference type="Gene3D" id="3.40.50.720">
    <property type="entry name" value="NAD(P)-binding Rossmann-like Domain"/>
    <property type="match status" value="1"/>
</dbReference>
<dbReference type="OrthoDB" id="1669814at2759"/>
<protein>
    <submittedName>
        <fullName evidence="6">Estradiol 17-beta-dehydrogenase 8 (inferred by orthology to a human protein)</fullName>
    </submittedName>
</protein>
<dbReference type="EMBL" id="UYRR01004146">
    <property type="protein sequence ID" value="VDK20796.1"/>
    <property type="molecule type" value="Genomic_DNA"/>
</dbReference>
<evidence type="ECO:0000313" key="4">
    <source>
        <dbReference type="EMBL" id="VDK20796.1"/>
    </source>
</evidence>
<dbReference type="PRINTS" id="PR01397">
    <property type="entry name" value="DHBDHDRGNASE"/>
</dbReference>
<sequence length="170" mass="19100">MKLLQGKYGVVTGGGSGIGRAICHRLAEHGASIMVVDKNEKSAEQVYKSLVIKSKGESKHSWFKCDVSRSNQVKSLVEFTTERFGNTPNIIVNSAGTINDSLLVNMTEGQFSNVIDVNLKGTFLVRSHIFHSLEFMTRTAVFLSDILPHYQRCVSMTNERRWYTNIQEKI</sequence>
<dbReference type="GO" id="GO:0008667">
    <property type="term" value="F:2,3-dihydro-2,3-dihydroxybenzoate dehydrogenase activity"/>
    <property type="evidence" value="ECO:0007669"/>
    <property type="project" value="InterPro"/>
</dbReference>
<reference evidence="4 5" key="2">
    <citation type="submission" date="2018-11" db="EMBL/GenBank/DDBJ databases">
        <authorList>
            <consortium name="Pathogen Informatics"/>
        </authorList>
    </citation>
    <scope>NUCLEOTIDE SEQUENCE [LARGE SCALE GENOMIC DNA]</scope>
</reference>
<dbReference type="GO" id="GO:0016616">
    <property type="term" value="F:oxidoreductase activity, acting on the CH-OH group of donors, NAD or NADP as acceptor"/>
    <property type="evidence" value="ECO:0007669"/>
    <property type="project" value="TreeGrafter"/>
</dbReference>
<dbReference type="InterPro" id="IPR002347">
    <property type="entry name" value="SDR_fam"/>
</dbReference>
<reference evidence="6" key="1">
    <citation type="submission" date="2017-02" db="UniProtKB">
        <authorList>
            <consortium name="WormBaseParasite"/>
        </authorList>
    </citation>
    <scope>IDENTIFICATION</scope>
</reference>
<dbReference type="WBParaSite" id="ASIM_0000304601-mRNA-1">
    <property type="protein sequence ID" value="ASIM_0000304601-mRNA-1"/>
    <property type="gene ID" value="ASIM_0000304601"/>
</dbReference>
<evidence type="ECO:0000256" key="1">
    <source>
        <dbReference type="ARBA" id="ARBA00005194"/>
    </source>
</evidence>
<evidence type="ECO:0000313" key="5">
    <source>
        <dbReference type="Proteomes" id="UP000267096"/>
    </source>
</evidence>
<keyword evidence="3" id="KW-0560">Oxidoreductase</keyword>
<comment type="similarity">
    <text evidence="2">Belongs to the short-chain dehydrogenases/reductases (SDR) family.</text>
</comment>
<dbReference type="Pfam" id="PF00106">
    <property type="entry name" value="adh_short"/>
    <property type="match status" value="1"/>
</dbReference>
<proteinExistence type="inferred from homology"/>
<dbReference type="PANTHER" id="PTHR42760:SF83">
    <property type="entry name" value="(3R)-3-HYDROXYACYL-COA DEHYDROGENASE"/>
    <property type="match status" value="1"/>
</dbReference>
<organism evidence="6">
    <name type="scientific">Anisakis simplex</name>
    <name type="common">Herring worm</name>
    <dbReference type="NCBI Taxonomy" id="6269"/>
    <lineage>
        <taxon>Eukaryota</taxon>
        <taxon>Metazoa</taxon>
        <taxon>Ecdysozoa</taxon>
        <taxon>Nematoda</taxon>
        <taxon>Chromadorea</taxon>
        <taxon>Rhabditida</taxon>
        <taxon>Spirurina</taxon>
        <taxon>Ascaridomorpha</taxon>
        <taxon>Ascaridoidea</taxon>
        <taxon>Anisakidae</taxon>
        <taxon>Anisakis</taxon>
        <taxon>Anisakis simplex complex</taxon>
    </lineage>
</organism>
<dbReference type="GO" id="GO:0019290">
    <property type="term" value="P:siderophore biosynthetic process"/>
    <property type="evidence" value="ECO:0007669"/>
    <property type="project" value="InterPro"/>
</dbReference>
<accession>A0A0M3J661</accession>
<dbReference type="InterPro" id="IPR003560">
    <property type="entry name" value="DHB_DH"/>
</dbReference>
<keyword evidence="5" id="KW-1185">Reference proteome</keyword>
<dbReference type="PANTHER" id="PTHR42760">
    <property type="entry name" value="SHORT-CHAIN DEHYDROGENASES/REDUCTASES FAMILY MEMBER"/>
    <property type="match status" value="1"/>
</dbReference>
<evidence type="ECO:0000256" key="3">
    <source>
        <dbReference type="ARBA" id="ARBA00023002"/>
    </source>
</evidence>
<dbReference type="AlphaFoldDB" id="A0A0M3J661"/>
<gene>
    <name evidence="4" type="ORF">ASIM_LOCUS2894</name>
</gene>
<dbReference type="Proteomes" id="UP000267096">
    <property type="component" value="Unassembled WGS sequence"/>
</dbReference>
<name>A0A0M3J661_ANISI</name>
<comment type="pathway">
    <text evidence="1">Lipid metabolism; fatty acid biosynthesis.</text>
</comment>
<dbReference type="InterPro" id="IPR036291">
    <property type="entry name" value="NAD(P)-bd_dom_sf"/>
</dbReference>
<dbReference type="SUPFAM" id="SSF51735">
    <property type="entry name" value="NAD(P)-binding Rossmann-fold domains"/>
    <property type="match status" value="1"/>
</dbReference>
<evidence type="ECO:0000256" key="2">
    <source>
        <dbReference type="ARBA" id="ARBA00006484"/>
    </source>
</evidence>
<dbReference type="GO" id="GO:0048038">
    <property type="term" value="F:quinone binding"/>
    <property type="evidence" value="ECO:0007669"/>
    <property type="project" value="TreeGrafter"/>
</dbReference>
<evidence type="ECO:0000313" key="6">
    <source>
        <dbReference type="WBParaSite" id="ASIM_0000304601-mRNA-1"/>
    </source>
</evidence>